<feature type="transmembrane region" description="Helical" evidence="6">
    <location>
        <begin position="412"/>
        <end position="430"/>
    </location>
</feature>
<protein>
    <submittedName>
        <fullName evidence="7">Flippase</fullName>
    </submittedName>
</protein>
<feature type="transmembrane region" description="Helical" evidence="6">
    <location>
        <begin position="328"/>
        <end position="349"/>
    </location>
</feature>
<comment type="subcellular location">
    <subcellularLocation>
        <location evidence="1">Cell membrane</location>
        <topology evidence="1">Multi-pass membrane protein</topology>
    </subcellularLocation>
</comment>
<feature type="transmembrane region" description="Helical" evidence="6">
    <location>
        <begin position="116"/>
        <end position="136"/>
    </location>
</feature>
<dbReference type="AlphaFoldDB" id="A0A2R5EWH4"/>
<keyword evidence="3 6" id="KW-0812">Transmembrane</keyword>
<proteinExistence type="predicted"/>
<evidence type="ECO:0000256" key="2">
    <source>
        <dbReference type="ARBA" id="ARBA00022475"/>
    </source>
</evidence>
<dbReference type="GO" id="GO:0005886">
    <property type="term" value="C:plasma membrane"/>
    <property type="evidence" value="ECO:0007669"/>
    <property type="project" value="UniProtKB-SubCell"/>
</dbReference>
<dbReference type="InterPro" id="IPR050833">
    <property type="entry name" value="Poly_Biosynth_Transport"/>
</dbReference>
<keyword evidence="8" id="KW-1185">Reference proteome</keyword>
<feature type="transmembrane region" description="Helical" evidence="6">
    <location>
        <begin position="288"/>
        <end position="308"/>
    </location>
</feature>
<feature type="transmembrane region" description="Helical" evidence="6">
    <location>
        <begin position="386"/>
        <end position="405"/>
    </location>
</feature>
<evidence type="ECO:0000313" key="8">
    <source>
        <dbReference type="Proteomes" id="UP000245202"/>
    </source>
</evidence>
<evidence type="ECO:0000256" key="3">
    <source>
        <dbReference type="ARBA" id="ARBA00022692"/>
    </source>
</evidence>
<sequence length="474" mass="54129">MKRTVTKFISNVSYAVISNVIAVLFSVTLVLILPKFFSIESYGYWQLYLFYIGYVGFLHLGWNDGIYLRYGGNNYADLDKKLFNSQLIMLVTLQVIFALMIFFISLTQTIEQRKVIIQFVALGAVIVNTRYMFMYLLQATNRIKEYAIINLLDKFTSLMLIIILVFCGVKEIEYIIFSDLIGKFLSLIFSLYCCKDIAFNKISSFIFSFKEAKENISAGIKLMLANVAGILIVGNVRFGIERNWDVVVFGKVSFILSITNMLMIFINSLGIVMFPILKRVDERKYTEIYLVIKNILMTVLILAMALYFPITELLSLWVPQYSDALSLLALLFPSLIFEAKTSMLINTFLKIKRKEKLMLRINAMVWILSLISTVGTVVVFNNLNAAVISIVVLLALKSIISEYCLSRLLNFPITKGTVLELLMAILFIVISYNSGFSISLSIFLIGLLFYLFITRREIIISVKRIKGYLRGGFI</sequence>
<keyword evidence="4 6" id="KW-1133">Transmembrane helix</keyword>
<keyword evidence="2" id="KW-1003">Cell membrane</keyword>
<feature type="transmembrane region" description="Helical" evidence="6">
    <location>
        <begin position="82"/>
        <end position="104"/>
    </location>
</feature>
<gene>
    <name evidence="7" type="ORF">PAT3040_02711</name>
</gene>
<feature type="transmembrane region" description="Helical" evidence="6">
    <location>
        <begin position="254"/>
        <end position="276"/>
    </location>
</feature>
<accession>A0A2R5EWH4</accession>
<name>A0A2R5EWH4_9BACL</name>
<evidence type="ECO:0000256" key="1">
    <source>
        <dbReference type="ARBA" id="ARBA00004651"/>
    </source>
</evidence>
<feature type="transmembrane region" description="Helical" evidence="6">
    <location>
        <begin position="361"/>
        <end position="380"/>
    </location>
</feature>
<evidence type="ECO:0000256" key="6">
    <source>
        <dbReference type="SAM" id="Phobius"/>
    </source>
</evidence>
<reference evidence="7 8" key="1">
    <citation type="submission" date="2017-08" db="EMBL/GenBank/DDBJ databases">
        <title>Substantial Increase in Enzyme Production by Combined Drug-Resistance Mutations in Paenibacillus agaridevorans.</title>
        <authorList>
            <person name="Tanaka Y."/>
            <person name="Funane K."/>
            <person name="Hosaka T."/>
            <person name="Shiwa Y."/>
            <person name="Fujita N."/>
            <person name="Miyazaki T."/>
            <person name="Yoshikawa H."/>
            <person name="Murakami K."/>
            <person name="Kasahara K."/>
            <person name="Inaoka T."/>
            <person name="Hiraga Y."/>
            <person name="Ochi K."/>
        </authorList>
    </citation>
    <scope>NUCLEOTIDE SEQUENCE [LARGE SCALE GENOMIC DNA]</scope>
    <source>
        <strain evidence="7 8">T-3040</strain>
    </source>
</reference>
<feature type="transmembrane region" description="Helical" evidence="6">
    <location>
        <begin position="12"/>
        <end position="33"/>
    </location>
</feature>
<comment type="caution">
    <text evidence="7">The sequence shown here is derived from an EMBL/GenBank/DDBJ whole genome shotgun (WGS) entry which is preliminary data.</text>
</comment>
<dbReference type="EMBL" id="BDQX01000139">
    <property type="protein sequence ID" value="GBG08143.1"/>
    <property type="molecule type" value="Genomic_DNA"/>
</dbReference>
<feature type="transmembrane region" description="Helical" evidence="6">
    <location>
        <begin position="215"/>
        <end position="234"/>
    </location>
</feature>
<evidence type="ECO:0000313" key="7">
    <source>
        <dbReference type="EMBL" id="GBG08143.1"/>
    </source>
</evidence>
<keyword evidence="5 6" id="KW-0472">Membrane</keyword>
<organism evidence="7 8">
    <name type="scientific">Paenibacillus agaridevorans</name>
    <dbReference type="NCBI Taxonomy" id="171404"/>
    <lineage>
        <taxon>Bacteria</taxon>
        <taxon>Bacillati</taxon>
        <taxon>Bacillota</taxon>
        <taxon>Bacilli</taxon>
        <taxon>Bacillales</taxon>
        <taxon>Paenibacillaceae</taxon>
        <taxon>Paenibacillus</taxon>
    </lineage>
</organism>
<dbReference type="RefSeq" id="WP_108993079.1">
    <property type="nucleotide sequence ID" value="NZ_BDQX01000139.1"/>
</dbReference>
<dbReference type="Proteomes" id="UP000245202">
    <property type="component" value="Unassembled WGS sequence"/>
</dbReference>
<evidence type="ECO:0000256" key="5">
    <source>
        <dbReference type="ARBA" id="ARBA00023136"/>
    </source>
</evidence>
<dbReference type="PANTHER" id="PTHR30250">
    <property type="entry name" value="PST FAMILY PREDICTED COLANIC ACID TRANSPORTER"/>
    <property type="match status" value="1"/>
</dbReference>
<feature type="transmembrane region" description="Helical" evidence="6">
    <location>
        <begin position="436"/>
        <end position="453"/>
    </location>
</feature>
<evidence type="ECO:0000256" key="4">
    <source>
        <dbReference type="ARBA" id="ARBA00022989"/>
    </source>
</evidence>
<dbReference type="PANTHER" id="PTHR30250:SF11">
    <property type="entry name" value="O-ANTIGEN TRANSPORTER-RELATED"/>
    <property type="match status" value="1"/>
</dbReference>
<feature type="transmembrane region" description="Helical" evidence="6">
    <location>
        <begin position="45"/>
        <end position="62"/>
    </location>
</feature>